<evidence type="ECO:0000259" key="12">
    <source>
        <dbReference type="PROSITE" id="PS51194"/>
    </source>
</evidence>
<dbReference type="SUPFAM" id="SSF50978">
    <property type="entry name" value="WD40 repeat-like"/>
    <property type="match status" value="1"/>
</dbReference>
<feature type="region of interest" description="Disordered" evidence="10">
    <location>
        <begin position="165"/>
        <end position="195"/>
    </location>
</feature>
<dbReference type="PANTHER" id="PTHR16453:SF9">
    <property type="entry name" value="GATOR COMPLEX PROTEIN MIOS"/>
    <property type="match status" value="1"/>
</dbReference>
<dbReference type="InterPro" id="IPR014001">
    <property type="entry name" value="Helicase_ATP-bd"/>
</dbReference>
<feature type="compositionally biased region" description="Low complexity" evidence="10">
    <location>
        <begin position="700"/>
        <end position="711"/>
    </location>
</feature>
<dbReference type="GO" id="GO:0016787">
    <property type="term" value="F:hydrolase activity"/>
    <property type="evidence" value="ECO:0007669"/>
    <property type="project" value="UniProtKB-KW"/>
</dbReference>
<dbReference type="PANTHER" id="PTHR16453">
    <property type="entry name" value="WD40 DOMAIN-CONTAINING PROTEIN MIO FAMILY MEMBER"/>
    <property type="match status" value="1"/>
</dbReference>
<comment type="caution">
    <text evidence="14">The sequence shown here is derived from an EMBL/GenBank/DDBJ whole genome shotgun (WGS) entry which is preliminary data.</text>
</comment>
<evidence type="ECO:0000256" key="8">
    <source>
        <dbReference type="ARBA" id="ARBA00022840"/>
    </source>
</evidence>
<dbReference type="Gene3D" id="2.130.10.10">
    <property type="entry name" value="YVTN repeat-like/Quinoprotein amine dehydrogenase"/>
    <property type="match status" value="1"/>
</dbReference>
<dbReference type="InterPro" id="IPR015943">
    <property type="entry name" value="WD40/YVTN_repeat-like_dom_sf"/>
</dbReference>
<dbReference type="Pfam" id="PF21720">
    <property type="entry name" value="MIOS_WD40"/>
    <property type="match status" value="1"/>
</dbReference>
<dbReference type="InterPro" id="IPR049092">
    <property type="entry name" value="MIOS_a-sol"/>
</dbReference>
<evidence type="ECO:0000256" key="4">
    <source>
        <dbReference type="ARBA" id="ARBA00022737"/>
    </source>
</evidence>
<evidence type="ECO:0000256" key="2">
    <source>
        <dbReference type="ARBA" id="ARBA00012552"/>
    </source>
</evidence>
<evidence type="ECO:0000259" key="13">
    <source>
        <dbReference type="PROSITE" id="PS51195"/>
    </source>
</evidence>
<keyword evidence="5" id="KW-0547">Nucleotide-binding</keyword>
<dbReference type="InterPro" id="IPR036322">
    <property type="entry name" value="WD40_repeat_dom_sf"/>
</dbReference>
<feature type="domain" description="DEAD-box RNA helicase Q" evidence="13">
    <location>
        <begin position="1257"/>
        <end position="1285"/>
    </location>
</feature>
<dbReference type="GO" id="GO:1904263">
    <property type="term" value="P:positive regulation of TORC1 signaling"/>
    <property type="evidence" value="ECO:0007669"/>
    <property type="project" value="TreeGrafter"/>
</dbReference>
<dbReference type="CDD" id="cd18787">
    <property type="entry name" value="SF2_C_DEAD"/>
    <property type="match status" value="1"/>
</dbReference>
<dbReference type="InterPro" id="IPR001650">
    <property type="entry name" value="Helicase_C-like"/>
</dbReference>
<dbReference type="EC" id="3.6.4.13" evidence="2"/>
<evidence type="ECO:0000256" key="5">
    <source>
        <dbReference type="ARBA" id="ARBA00022741"/>
    </source>
</evidence>
<evidence type="ECO:0000313" key="14">
    <source>
        <dbReference type="EMBL" id="KAG9324068.1"/>
    </source>
</evidence>
<evidence type="ECO:0000256" key="3">
    <source>
        <dbReference type="ARBA" id="ARBA00022574"/>
    </source>
</evidence>
<dbReference type="GO" id="GO:0005737">
    <property type="term" value="C:cytoplasm"/>
    <property type="evidence" value="ECO:0007669"/>
    <property type="project" value="TreeGrafter"/>
</dbReference>
<dbReference type="PROSITE" id="PS51192">
    <property type="entry name" value="HELICASE_ATP_BIND_1"/>
    <property type="match status" value="1"/>
</dbReference>
<dbReference type="SUPFAM" id="SSF52540">
    <property type="entry name" value="P-loop containing nucleoside triphosphate hydrolases"/>
    <property type="match status" value="1"/>
</dbReference>
<dbReference type="InterPro" id="IPR037593">
    <property type="entry name" value="MIOS/Sea4"/>
</dbReference>
<keyword evidence="7" id="KW-0347">Helicase</keyword>
<feature type="domain" description="Helicase C-terminal" evidence="12">
    <location>
        <begin position="1488"/>
        <end position="1648"/>
    </location>
</feature>
<dbReference type="FunFam" id="3.40.50.300:FF:000008">
    <property type="entry name" value="ATP-dependent RNA helicase RhlB"/>
    <property type="match status" value="1"/>
</dbReference>
<feature type="region of interest" description="Disordered" evidence="10">
    <location>
        <begin position="1689"/>
        <end position="1724"/>
    </location>
</feature>
<keyword evidence="4" id="KW-0677">Repeat</keyword>
<protein>
    <recommendedName>
        <fullName evidence="2">RNA helicase</fullName>
        <ecNumber evidence="2">3.6.4.13</ecNumber>
    </recommendedName>
</protein>
<feature type="compositionally biased region" description="Gly residues" evidence="10">
    <location>
        <begin position="1714"/>
        <end position="1724"/>
    </location>
</feature>
<dbReference type="CDD" id="cd16691">
    <property type="entry name" value="mRING-H2-C3H3C2_Mio"/>
    <property type="match status" value="1"/>
</dbReference>
<feature type="short sequence motif" description="Q motif" evidence="9">
    <location>
        <begin position="1257"/>
        <end position="1285"/>
    </location>
</feature>
<dbReference type="SMART" id="SM00487">
    <property type="entry name" value="DEXDc"/>
    <property type="match status" value="1"/>
</dbReference>
<dbReference type="PROSITE" id="PS51194">
    <property type="entry name" value="HELICASE_CTER"/>
    <property type="match status" value="1"/>
</dbReference>
<dbReference type="InterPro" id="IPR027417">
    <property type="entry name" value="P-loop_NTPase"/>
</dbReference>
<dbReference type="Pfam" id="PF00271">
    <property type="entry name" value="Helicase_C"/>
    <property type="match status" value="1"/>
</dbReference>
<feature type="region of interest" description="Disordered" evidence="10">
    <location>
        <begin position="540"/>
        <end position="588"/>
    </location>
</feature>
<dbReference type="Pfam" id="PF21719">
    <property type="entry name" value="MIOS_a-sol"/>
    <property type="match status" value="1"/>
</dbReference>
<dbReference type="EMBL" id="JAIFTL010000078">
    <property type="protein sequence ID" value="KAG9324068.1"/>
    <property type="molecule type" value="Genomic_DNA"/>
</dbReference>
<dbReference type="PROSITE" id="PS00039">
    <property type="entry name" value="DEAD_ATP_HELICASE"/>
    <property type="match status" value="1"/>
</dbReference>
<dbReference type="Proteomes" id="UP000717515">
    <property type="component" value="Unassembled WGS sequence"/>
</dbReference>
<dbReference type="SMART" id="SM00320">
    <property type="entry name" value="WD40"/>
    <property type="match status" value="4"/>
</dbReference>
<evidence type="ECO:0000256" key="10">
    <source>
        <dbReference type="SAM" id="MobiDB-lite"/>
    </source>
</evidence>
<evidence type="ECO:0000256" key="6">
    <source>
        <dbReference type="ARBA" id="ARBA00022801"/>
    </source>
</evidence>
<keyword evidence="8" id="KW-0067">ATP-binding</keyword>
<dbReference type="InterPro" id="IPR031488">
    <property type="entry name" value="Zn_ribbon_mio"/>
</dbReference>
<evidence type="ECO:0000313" key="15">
    <source>
        <dbReference type="Proteomes" id="UP000717515"/>
    </source>
</evidence>
<proteinExistence type="inferred from homology"/>
<comment type="similarity">
    <text evidence="1">Belongs to the WD repeat mio family.</text>
</comment>
<reference evidence="14" key="1">
    <citation type="submission" date="2021-07" db="EMBL/GenBank/DDBJ databases">
        <title>Draft genome of Mortierella alpina, strain LL118, isolated from an aspen leaf litter sample.</title>
        <authorList>
            <person name="Yang S."/>
            <person name="Vinatzer B.A."/>
        </authorList>
    </citation>
    <scope>NUCLEOTIDE SEQUENCE</scope>
    <source>
        <strain evidence="14">LL118</strain>
    </source>
</reference>
<dbReference type="PROSITE" id="PS00678">
    <property type="entry name" value="WD_REPEATS_1"/>
    <property type="match status" value="1"/>
</dbReference>
<organism evidence="14 15">
    <name type="scientific">Mortierella alpina</name>
    <name type="common">Oleaginous fungus</name>
    <name type="synonym">Mortierella renispora</name>
    <dbReference type="NCBI Taxonomy" id="64518"/>
    <lineage>
        <taxon>Eukaryota</taxon>
        <taxon>Fungi</taxon>
        <taxon>Fungi incertae sedis</taxon>
        <taxon>Mucoromycota</taxon>
        <taxon>Mortierellomycotina</taxon>
        <taxon>Mortierellomycetes</taxon>
        <taxon>Mortierellales</taxon>
        <taxon>Mortierellaceae</taxon>
        <taxon>Mortierella</taxon>
    </lineage>
</organism>
<evidence type="ECO:0000259" key="11">
    <source>
        <dbReference type="PROSITE" id="PS51192"/>
    </source>
</evidence>
<dbReference type="PROSITE" id="PS51195">
    <property type="entry name" value="Q_MOTIF"/>
    <property type="match status" value="1"/>
</dbReference>
<name>A0A9P8CX89_MORAP</name>
<dbReference type="Pfam" id="PF00270">
    <property type="entry name" value="DEAD"/>
    <property type="match status" value="1"/>
</dbReference>
<dbReference type="GO" id="GO:0005524">
    <property type="term" value="F:ATP binding"/>
    <property type="evidence" value="ECO:0007669"/>
    <property type="project" value="UniProtKB-KW"/>
</dbReference>
<dbReference type="SMART" id="SM00490">
    <property type="entry name" value="HELICc"/>
    <property type="match status" value="1"/>
</dbReference>
<feature type="compositionally biased region" description="Low complexity" evidence="10">
    <location>
        <begin position="392"/>
        <end position="408"/>
    </location>
</feature>
<gene>
    <name evidence="14" type="ORF">KVV02_003994</name>
</gene>
<sequence>MTTARPHRLLWSPHPNHNQFLIGSTELRLFKWTPEDADGKPHATPIAVNTDVALMKCFTWSPDPNYMDLTAVGLTTGRTLLIRMHRSEPWIFEEKGNDFRPDTPRQVSIAQNQRTYPSFSARHSRACNVVAFSKGSPNLLAVGLDKVRNDYCLMVWDIEQSMSMSRGSDTSYAPSGSISASNRSATGSLQTSRFGRTSEMSESYFDTRLSMNPLSLAENTSNARALNASSFDHSTDVRPLCQYGSSEVISSCAWFTNQPKILAAGMGMKYIRVYDTREDPNSPSSMVISTKAVHGLCMDPFHEDRMASCSDDGIIKIWDVRNPAQPILSFYTGPKSAPQSLSTLVRISFNPQRPGLLASLTKEATCLKVWDIQEGTVRAPKTLSRMDSNHALDASSQQGAGAASGLLSRSHDREGLHTVRESESEEAEVGVPILWKSRRTNPSSKSLQSFAWIPTFVSNSTSGLISINKESLIETTILKETSQIAWEPKGALVVSDGNAISCFPSQRSLAATAAEPAPQHALSEIRKRGSKVLNLQLPANRKVNGDSTGPADIAPSNPPPSISIVLPTGLNPSAAEPTKANGIASTDPTRRPSLTAIVNSGWISATAAQVDQSLEQDISVTMREGAIKGYSMDATTNINLVAPGVLRDFWAWMVRAEKIAQRDGARIGKFDFSYQGVLPVLLGNGVSRRSTPSGTPRAMSPLPRSSSSDLSSQLSKQADEIPIVPTLKLAQRKLALKLCGSELTRSDLKKTVERLESEGSYEVAAGWALFHGELDLAIEVLSRGDDKLKLMSIVVAGFNRSHSSMAGTTLGNLTSNSEKSANSAWKAQCKTHSQGQSSPYIRAIFSYIGSGDWRDVLEEKSLSLADRVGVALRFMSDDELMAYIQTTAEGHTNSGEIDGMILTGLTETGLDLLTNYVNRTGDIQTATLASSVAVPRYFKDSRVDEWVEYYRDLLDRWQLYYTRARFDIARGRCIQHSTLSGVSAADMTPTQIYVRCNFCNQSIARNLLVPGVRGRDGRRLMVPGGTGPGGGHGIHGHDKQGSMGGMGQGAGAVPGAAGGGSGPAANSNKSVVCPSCSKPLPRCAICLLHLGVPAEGNAALGAWSSLGHKATGEKPTSFDLWFTWCQTCRHGGHAMHMADWFDRHTQCPLNFAPSQHRLCKSNPKPPSSANMDNDIKTAGNWGPKEVTDPNARVIWASEREVYEWDSSYTDDTAPVNEQLEKELFGDEHRVDRGIYFDKYSEASVAVKGGPDERRPMDKFEDIQFHPTVAENIIRMKYQDPTPIQKHGIPLMMAGYDLLACAQTGSGKTAAFILPILSKLLYKMREISRNQPGARRVKTAPMALIILPTRELGIQMFDDARRFTYKSRLRPVVIYGGAESRPQKEQLARGCDILIATPGRLMDALERGWVSLAKVQHIVLDEADRMLDMGFEPLVRQILISSDLPREESLQTIMLSATFPRAIQLLARDFLKDDYARLRIGRIGGASSDIIQKVLKVEEHEKEDQIVELLLSQPPSRTMIFVETKRRADYLDDKLYNLHFPCVSLHGDRNQVERELAIEAFKSGRSPILITTSVASRGLDIKDVLHVVNYDLCSDIDEYVHRIGRTGRAGNPGLATTFFNDRNMGVTSQLVKILVESKQDVPAFLRDLDTTEAGYESNEADDFVEEDDLSTADDANNIVEWGAEVTGKTNGGVAQAGAAWGTAGEEDKKADGTNGWAGAGGRDGW</sequence>
<feature type="region of interest" description="Disordered" evidence="10">
    <location>
        <begin position="688"/>
        <end position="711"/>
    </location>
</feature>
<feature type="region of interest" description="Disordered" evidence="10">
    <location>
        <begin position="392"/>
        <end position="424"/>
    </location>
</feature>
<dbReference type="InterPro" id="IPR000629">
    <property type="entry name" value="RNA-helicase_DEAD-box_CS"/>
</dbReference>
<accession>A0A9P8CX89</accession>
<dbReference type="InterPro" id="IPR019775">
    <property type="entry name" value="WD40_repeat_CS"/>
</dbReference>
<evidence type="ECO:0000256" key="7">
    <source>
        <dbReference type="ARBA" id="ARBA00022806"/>
    </source>
</evidence>
<feature type="domain" description="Helicase ATP-binding" evidence="11">
    <location>
        <begin position="1288"/>
        <end position="1476"/>
    </location>
</feature>
<evidence type="ECO:0000256" key="1">
    <source>
        <dbReference type="ARBA" id="ARBA00009713"/>
    </source>
</evidence>
<dbReference type="InterPro" id="IPR014014">
    <property type="entry name" value="RNA_helicase_DEAD_Q_motif"/>
</dbReference>
<dbReference type="Gene3D" id="3.40.50.300">
    <property type="entry name" value="P-loop containing nucleotide triphosphate hydrolases"/>
    <property type="match status" value="2"/>
</dbReference>
<dbReference type="Pfam" id="PF17034">
    <property type="entry name" value="zinc_ribbon_16"/>
    <property type="match status" value="1"/>
</dbReference>
<feature type="compositionally biased region" description="Basic and acidic residues" evidence="10">
    <location>
        <begin position="409"/>
        <end position="422"/>
    </location>
</feature>
<dbReference type="InterPro" id="IPR001680">
    <property type="entry name" value="WD40_rpt"/>
</dbReference>
<keyword evidence="6" id="KW-0378">Hydrolase</keyword>
<dbReference type="InterPro" id="IPR011545">
    <property type="entry name" value="DEAD/DEAH_box_helicase_dom"/>
</dbReference>
<dbReference type="GO" id="GO:0003724">
    <property type="term" value="F:RNA helicase activity"/>
    <property type="evidence" value="ECO:0007669"/>
    <property type="project" value="UniProtKB-EC"/>
</dbReference>
<keyword evidence="3" id="KW-0853">WD repeat</keyword>
<dbReference type="GO" id="GO:0003676">
    <property type="term" value="F:nucleic acid binding"/>
    <property type="evidence" value="ECO:0007669"/>
    <property type="project" value="InterPro"/>
</dbReference>
<evidence type="ECO:0000256" key="9">
    <source>
        <dbReference type="PROSITE-ProRule" id="PRU00552"/>
    </source>
</evidence>